<sequence length="267" mass="30402">MYMKQNKLTNKKIIVTGASSGIGEQIARHVALNGGIPILLARSKEKLDNLQHSIKRDYHINSPVYQINLIDIQEVEKLAERIIKEQEQVHGLINNAGLGYFKYIIDTSWQETEEMLFLNVNSVIKLTQLFLPHFIEHGQGHIINIASQAGKIATPKSAVYAATKHAVIGYTNGLRLETKAHHVYVTSINLGPVKTNFFTKADPEGNYQKSVEKYMLDPDYVADRVVGVLFKRKREINLPVWMEMGSKLYQLFPGLMERLLKKQFNKK</sequence>
<dbReference type="KEGG" id="vhl:BME96_09395"/>
<dbReference type="GO" id="GO:0016491">
    <property type="term" value="F:oxidoreductase activity"/>
    <property type="evidence" value="ECO:0007669"/>
    <property type="project" value="UniProtKB-KW"/>
</dbReference>
<dbReference type="InterPro" id="IPR020904">
    <property type="entry name" value="Sc_DH/Rdtase_CS"/>
</dbReference>
<comment type="similarity">
    <text evidence="1 3">Belongs to the short-chain dehydrogenases/reductases (SDR) family.</text>
</comment>
<dbReference type="EMBL" id="CP017962">
    <property type="protein sequence ID" value="APC50235.1"/>
    <property type="molecule type" value="Genomic_DNA"/>
</dbReference>
<dbReference type="RefSeq" id="WP_071649991.1">
    <property type="nucleotide sequence ID" value="NZ_CP017962.1"/>
</dbReference>
<dbReference type="Gene3D" id="3.40.50.720">
    <property type="entry name" value="NAD(P)-binding Rossmann-like Domain"/>
    <property type="match status" value="1"/>
</dbReference>
<organism evidence="4 5">
    <name type="scientific">Virgibacillus halodenitrificans</name>
    <name type="common">Bacillus halodenitrificans</name>
    <dbReference type="NCBI Taxonomy" id="1482"/>
    <lineage>
        <taxon>Bacteria</taxon>
        <taxon>Bacillati</taxon>
        <taxon>Bacillota</taxon>
        <taxon>Bacilli</taxon>
        <taxon>Bacillales</taxon>
        <taxon>Bacillaceae</taxon>
        <taxon>Virgibacillus</taxon>
    </lineage>
</organism>
<evidence type="ECO:0000256" key="1">
    <source>
        <dbReference type="ARBA" id="ARBA00006484"/>
    </source>
</evidence>
<dbReference type="PROSITE" id="PS00061">
    <property type="entry name" value="ADH_SHORT"/>
    <property type="match status" value="1"/>
</dbReference>
<evidence type="ECO:0000313" key="5">
    <source>
        <dbReference type="Proteomes" id="UP000182945"/>
    </source>
</evidence>
<evidence type="ECO:0000256" key="3">
    <source>
        <dbReference type="RuleBase" id="RU000363"/>
    </source>
</evidence>
<gene>
    <name evidence="4" type="ORF">BME96_09395</name>
</gene>
<dbReference type="InterPro" id="IPR002347">
    <property type="entry name" value="SDR_fam"/>
</dbReference>
<dbReference type="GO" id="GO:0016020">
    <property type="term" value="C:membrane"/>
    <property type="evidence" value="ECO:0007669"/>
    <property type="project" value="TreeGrafter"/>
</dbReference>
<dbReference type="GeneID" id="71514605"/>
<dbReference type="AlphaFoldDB" id="A0AAC9J3G4"/>
<keyword evidence="2" id="KW-0560">Oxidoreductase</keyword>
<protein>
    <submittedName>
        <fullName evidence="4">Oxidoreductase</fullName>
    </submittedName>
</protein>
<dbReference type="Pfam" id="PF00106">
    <property type="entry name" value="adh_short"/>
    <property type="match status" value="1"/>
</dbReference>
<dbReference type="PANTHER" id="PTHR44196">
    <property type="entry name" value="DEHYDROGENASE/REDUCTASE SDR FAMILY MEMBER 7B"/>
    <property type="match status" value="1"/>
</dbReference>
<dbReference type="SUPFAM" id="SSF51735">
    <property type="entry name" value="NAD(P)-binding Rossmann-fold domains"/>
    <property type="match status" value="1"/>
</dbReference>
<proteinExistence type="inferred from homology"/>
<evidence type="ECO:0000256" key="2">
    <source>
        <dbReference type="ARBA" id="ARBA00023002"/>
    </source>
</evidence>
<dbReference type="InterPro" id="IPR036291">
    <property type="entry name" value="NAD(P)-bd_dom_sf"/>
</dbReference>
<evidence type="ECO:0000313" key="4">
    <source>
        <dbReference type="EMBL" id="APC50235.1"/>
    </source>
</evidence>
<accession>A0AAC9J3G4</accession>
<dbReference type="PRINTS" id="PR00080">
    <property type="entry name" value="SDRFAMILY"/>
</dbReference>
<dbReference type="PRINTS" id="PR00081">
    <property type="entry name" value="GDHRDH"/>
</dbReference>
<reference evidence="4 5" key="1">
    <citation type="submission" date="2016-11" db="EMBL/GenBank/DDBJ databases">
        <title>Complete genome sequencing of Virgibacillus halodenitrificans PDB-F2.</title>
        <authorList>
            <person name="Sun Z."/>
            <person name="Zhou Y."/>
            <person name="Li H."/>
        </authorList>
    </citation>
    <scope>NUCLEOTIDE SEQUENCE [LARGE SCALE GENOMIC DNA]</scope>
    <source>
        <strain evidence="4 5">PDB-F2</strain>
    </source>
</reference>
<dbReference type="PANTHER" id="PTHR44196:SF1">
    <property type="entry name" value="DEHYDROGENASE_REDUCTASE SDR FAMILY MEMBER 7B"/>
    <property type="match status" value="1"/>
</dbReference>
<dbReference type="Proteomes" id="UP000182945">
    <property type="component" value="Chromosome"/>
</dbReference>
<name>A0AAC9J3G4_VIRHA</name>